<protein>
    <submittedName>
        <fullName evidence="1">DUF488 domain-containing protein</fullName>
    </submittedName>
</protein>
<dbReference type="PANTHER" id="PTHR39337">
    <property type="entry name" value="BLR5642 PROTEIN"/>
    <property type="match status" value="1"/>
</dbReference>
<keyword evidence="2" id="KW-1185">Reference proteome</keyword>
<name>A0ABT6YKE5_9BACT</name>
<dbReference type="PIRSF" id="PIRSF024492">
    <property type="entry name" value="UCP024492"/>
    <property type="match status" value="1"/>
</dbReference>
<accession>A0ABT6YKE5</accession>
<evidence type="ECO:0000313" key="2">
    <source>
        <dbReference type="Proteomes" id="UP001236569"/>
    </source>
</evidence>
<dbReference type="EMBL" id="JASHID010000003">
    <property type="protein sequence ID" value="MDI9863904.1"/>
    <property type="molecule type" value="Genomic_DNA"/>
</dbReference>
<dbReference type="RefSeq" id="WP_283369141.1">
    <property type="nucleotide sequence ID" value="NZ_JASHID010000003.1"/>
</dbReference>
<evidence type="ECO:0000313" key="1">
    <source>
        <dbReference type="EMBL" id="MDI9863904.1"/>
    </source>
</evidence>
<dbReference type="Pfam" id="PF04343">
    <property type="entry name" value="DUF488"/>
    <property type="match status" value="1"/>
</dbReference>
<organism evidence="1 2">
    <name type="scientific">Flectobacillus longus</name>
    <dbReference type="NCBI Taxonomy" id="2984207"/>
    <lineage>
        <taxon>Bacteria</taxon>
        <taxon>Pseudomonadati</taxon>
        <taxon>Bacteroidota</taxon>
        <taxon>Cytophagia</taxon>
        <taxon>Cytophagales</taxon>
        <taxon>Flectobacillaceae</taxon>
        <taxon>Flectobacillus</taxon>
    </lineage>
</organism>
<dbReference type="Proteomes" id="UP001236569">
    <property type="component" value="Unassembled WGS sequence"/>
</dbReference>
<dbReference type="PANTHER" id="PTHR39337:SF1">
    <property type="entry name" value="BLR5642 PROTEIN"/>
    <property type="match status" value="1"/>
</dbReference>
<comment type="caution">
    <text evidence="1">The sequence shown here is derived from an EMBL/GenBank/DDBJ whole genome shotgun (WGS) entry which is preliminary data.</text>
</comment>
<dbReference type="InterPro" id="IPR014519">
    <property type="entry name" value="UCP024492"/>
</dbReference>
<sequence>MEKKPLYTIGHGNRKPEDFLALLKDFGIEYLIDVRSQPYSKFNPQFNQNELKFFLERNGIKYVFMGDTIGGRPKDTSCYDNEGKVDYEAVKLKDFFLNGIDRLKTAYHKDINVVIMCSESKPCECHRSKLIGKVLTADNIILKHIDEKGKIKDQSTVINELNKGLSDYDLFGNPINATSRKAYL</sequence>
<reference evidence="1 2" key="1">
    <citation type="submission" date="2023-05" db="EMBL/GenBank/DDBJ databases">
        <title>Novel species of genus Flectobacillus isolated from stream in China.</title>
        <authorList>
            <person name="Lu H."/>
        </authorList>
    </citation>
    <scope>NUCLEOTIDE SEQUENCE [LARGE SCALE GENOMIC DNA]</scope>
    <source>
        <strain evidence="1 2">DC10W</strain>
    </source>
</reference>
<gene>
    <name evidence="1" type="ORF">QM480_06190</name>
</gene>
<dbReference type="InterPro" id="IPR007438">
    <property type="entry name" value="DUF488"/>
</dbReference>
<proteinExistence type="predicted"/>